<dbReference type="SUPFAM" id="SSF54236">
    <property type="entry name" value="Ubiquitin-like"/>
    <property type="match status" value="2"/>
</dbReference>
<dbReference type="PROSITE" id="PS50200">
    <property type="entry name" value="RA"/>
    <property type="match status" value="2"/>
</dbReference>
<evidence type="ECO:0000259" key="6">
    <source>
        <dbReference type="PROSITE" id="PS50008"/>
    </source>
</evidence>
<dbReference type="PROSITE" id="PS50007">
    <property type="entry name" value="PIPLC_X_DOMAIN"/>
    <property type="match status" value="1"/>
</dbReference>
<dbReference type="SMART" id="SM00239">
    <property type="entry name" value="C2"/>
    <property type="match status" value="1"/>
</dbReference>
<dbReference type="Pfam" id="PF00788">
    <property type="entry name" value="RA"/>
    <property type="match status" value="2"/>
</dbReference>
<dbReference type="InterPro" id="IPR011992">
    <property type="entry name" value="EF-hand-dom_pair"/>
</dbReference>
<evidence type="ECO:0000259" key="8">
    <source>
        <dbReference type="PROSITE" id="PS50200"/>
    </source>
</evidence>
<reference evidence="9" key="1">
    <citation type="submission" date="2018-04" db="EMBL/GenBank/DDBJ databases">
        <authorList>
            <person name="Go L.Y."/>
            <person name="Mitchell J.A."/>
        </authorList>
    </citation>
    <scope>NUCLEOTIDE SEQUENCE</scope>
    <source>
        <tissue evidence="9">Whole organism</tissue>
    </source>
</reference>
<dbReference type="InterPro" id="IPR035892">
    <property type="entry name" value="C2_domain_sf"/>
</dbReference>
<dbReference type="Pfam" id="PF00387">
    <property type="entry name" value="PI-PLC-Y"/>
    <property type="match status" value="1"/>
</dbReference>
<dbReference type="PROSITE" id="PS50009">
    <property type="entry name" value="RASGEF_CAT"/>
    <property type="match status" value="1"/>
</dbReference>
<dbReference type="Pfam" id="PF00617">
    <property type="entry name" value="RasGEF"/>
    <property type="match status" value="1"/>
</dbReference>
<feature type="region of interest" description="Disordered" evidence="4">
    <location>
        <begin position="114"/>
        <end position="136"/>
    </location>
</feature>
<dbReference type="FunFam" id="3.10.20.90:FF:000238">
    <property type="entry name" value="Phosphoinositide phospholipase C"/>
    <property type="match status" value="1"/>
</dbReference>
<dbReference type="GO" id="GO:0007265">
    <property type="term" value="P:Ras protein signal transduction"/>
    <property type="evidence" value="ECO:0007669"/>
    <property type="project" value="TreeGrafter"/>
</dbReference>
<dbReference type="InterPro" id="IPR017946">
    <property type="entry name" value="PLC-like_Pdiesterase_TIM-brl"/>
</dbReference>
<evidence type="ECO:0000259" key="7">
    <source>
        <dbReference type="PROSITE" id="PS50009"/>
    </source>
</evidence>
<evidence type="ECO:0000256" key="1">
    <source>
        <dbReference type="ARBA" id="ARBA00023224"/>
    </source>
</evidence>
<dbReference type="Pfam" id="PF00388">
    <property type="entry name" value="PI-PLC-X"/>
    <property type="match status" value="1"/>
</dbReference>
<dbReference type="PANTHER" id="PTHR10336">
    <property type="entry name" value="PHOSPHOINOSITIDE-SPECIFIC PHOSPHOLIPASE C FAMILY PROTEIN"/>
    <property type="match status" value="1"/>
</dbReference>
<dbReference type="CDD" id="cd08596">
    <property type="entry name" value="PI-PLCc_epsilon"/>
    <property type="match status" value="1"/>
</dbReference>
<dbReference type="EMBL" id="UFQS01000490">
    <property type="protein sequence ID" value="SSX04363.1"/>
    <property type="molecule type" value="Genomic_DNA"/>
</dbReference>
<dbReference type="Gene3D" id="3.10.20.90">
    <property type="entry name" value="Phosphatidylinositol 3-kinase Catalytic Subunit, Chain A, domain 1"/>
    <property type="match status" value="2"/>
</dbReference>
<keyword evidence="3" id="KW-0378">Hydrolase</keyword>
<feature type="compositionally biased region" description="Low complexity" evidence="4">
    <location>
        <begin position="46"/>
        <end position="58"/>
    </location>
</feature>
<feature type="domain" description="Ras-GEF" evidence="7">
    <location>
        <begin position="159"/>
        <end position="392"/>
    </location>
</feature>
<dbReference type="CDD" id="cd17114">
    <property type="entry name" value="RA_PLC-epsilon"/>
    <property type="match status" value="1"/>
</dbReference>
<dbReference type="Gene3D" id="1.10.238.10">
    <property type="entry name" value="EF-hand"/>
    <property type="match status" value="1"/>
</dbReference>
<dbReference type="PROSITE" id="PS50004">
    <property type="entry name" value="C2"/>
    <property type="match status" value="1"/>
</dbReference>
<protein>
    <recommendedName>
        <fullName evidence="3">Phosphoinositide phospholipase C</fullName>
        <ecNumber evidence="3">3.1.4.11</ecNumber>
    </recommendedName>
</protein>
<dbReference type="InterPro" id="IPR001192">
    <property type="entry name" value="PI-PLC_fam"/>
</dbReference>
<feature type="compositionally biased region" description="Polar residues" evidence="4">
    <location>
        <begin position="114"/>
        <end position="127"/>
    </location>
</feature>
<feature type="region of interest" description="Disordered" evidence="4">
    <location>
        <begin position="44"/>
        <end position="64"/>
    </location>
</feature>
<keyword evidence="3" id="KW-0442">Lipid degradation</keyword>
<feature type="domain" description="Ras-associating" evidence="8">
    <location>
        <begin position="1575"/>
        <end position="1672"/>
    </location>
</feature>
<dbReference type="GO" id="GO:0048015">
    <property type="term" value="P:phosphatidylinositol-mediated signaling"/>
    <property type="evidence" value="ECO:0007669"/>
    <property type="project" value="TreeGrafter"/>
</dbReference>
<dbReference type="EMBL" id="UFQT01000490">
    <property type="protein sequence ID" value="SSX24727.1"/>
    <property type="molecule type" value="Genomic_DNA"/>
</dbReference>
<organism evidence="10">
    <name type="scientific">Culicoides sonorensis</name>
    <name type="common">Biting midge</name>
    <dbReference type="NCBI Taxonomy" id="179676"/>
    <lineage>
        <taxon>Eukaryota</taxon>
        <taxon>Metazoa</taxon>
        <taxon>Ecdysozoa</taxon>
        <taxon>Arthropoda</taxon>
        <taxon>Hexapoda</taxon>
        <taxon>Insecta</taxon>
        <taxon>Pterygota</taxon>
        <taxon>Neoptera</taxon>
        <taxon>Endopterygota</taxon>
        <taxon>Diptera</taxon>
        <taxon>Nematocera</taxon>
        <taxon>Chironomoidea</taxon>
        <taxon>Ceratopogonidae</taxon>
        <taxon>Ceratopogoninae</taxon>
        <taxon>Culicoides</taxon>
        <taxon>Monoculicoides</taxon>
    </lineage>
</organism>
<dbReference type="SUPFAM" id="SSF48366">
    <property type="entry name" value="Ras GEF"/>
    <property type="match status" value="1"/>
</dbReference>
<evidence type="ECO:0000313" key="9">
    <source>
        <dbReference type="EMBL" id="SSX04363.1"/>
    </source>
</evidence>
<sequence length="1917" mass="217354">MREAFPNLPFDTIDEYKENDTIISKDGSEAGITTSKQQNTIIGYNTTTSSSSSSTTTSASQVAPRTSDYGYSNVTTTSITSTTKITTTSTTTTNANINNTSNGKAGGLSNTIIQHQQSQTSEGSAPNSADEKNSSTVSALLSHLPFPGELEELRNILHFPEEVALRLTDSEYQLFYQVIPSDFIIEALNDLQKENKVSSQVLQSTHAFTEIKKRFDEVCLWSKYTVVSQPTIEEKAACFACLLRIAITCWNIGNFNASKEIIDGLRSIKHDQFWLYLREKGEISVFEFLENAFDTTNYINALQRALSIPTCRIIPYYDTFVQILKTSIAAEYRSFVDSIMMLSPRSPSSKSHELWKEEVRKCLPDDVHFNTKILEPLRREKHTFRNNNVDAHTCIDKLLAIKAHQAELTKLVPQNMLDYLRSESYQPRQPSNQASSLLDDIEEEYEVELGTYNPVQPIFNDHGISIIPLSSKWNPVDHHILQVLHHGTTAVLWEPEIPADKSSYVYLKLERSCSAISWYRPGWKQLKSQQDFNPTINPEESVANHVSKHLLNSTDVESMYQTLEEGTLDLNTVKEISIGSRNHEFDVDIVAAGRRYGLTHVECCISVLYGSSISDNRLLCIICPPMLCRIWYVGISWMLRGIKRQQNLTDRSLLWLKELYIQLYFENNGQPLVADAIKAFGGKDWKQQANTVSASTRSNEAIDVIKRENTIRLRKKKSVANIMNQNSSTSMGSSHVLSDILPKDAKTRRRETKELGENIWQKMKFLRAGSVVYETQIDFLSFVQLYRSFNICARKDLRDIFDQLSVTRKAKIVLTSEKSRSAPELCHFHGKRKIGLLTRNNSLDLEITESKYTQKRIFDEICSASILTNCAGLDVSNCNNHVITLTTLKKFLEVRQMEIKSEEELKLIIQRHEPEPVLRLENCLSFEGFARFMMDKDNYAFISEHITPETATNMHLPLSNYYIASSHNTYLTGHQLKGESSVELYSQVLLTGCRCVELDCWDGDDGSPLIYHGHTFTTKISFRQVVETINKYAFVKSPFPVILSIENHCSMSQQMRMAQIFQAVFGDKLVTKYLFDSDFSDDPFLPSPAQLKYRVIIKNKKLIAEIPQSIRPSSSGKPTAYLGSRTSSIISNTSAGSLNDDFSDDDYEEDDDFDEKSYHFNWGSIDDRQSRQSLTASFANLTPTKRAEMDDKPKKRSNQIAKELSDLVIYLQAIKFRGLNPYIEQKTQLTQAQIAANATPSRGSLVTVGSLLKNSSGDSLTTGGAYVTDHSSGYDSESGTASTGRKHTMPNMNHPCYQCASINEASAKKLCRKHPLAVIAHTRTQIVRTYPAGLRIDSSNFNPVFFWAFGIQMVALNYQTEDAPMHINKAMFEENGNVGYVCKPDVMWNSKHLMYRRFNPLEKEFDGLHTAQIVINIVSGQYVNIQKPTCSCYVEVEIIGIPVDCSKKKTKTVKKNAFNPIWNETFRFKVNFYDLSFLRFTVMDSDSGQLLGQRVLSLKCLRPGYRHVRLKTTTNQPLNMSSIFVYSKVEEENFDRVVTSSAGGDNEIIQSSNLENLSIIEVLSHRDNTVALKRKMFFLTVYGVSQDEPYLILKITQESTTRDVILQALHKAGKLNQNLKDFVLVEEVHRGWGKSERLLPPTQRVLDVDERPLLSQAQWRGEGKFLIKQIGTDPSSRAWLTSVRNTFERRTHLPASSDSPNSSTDLSSLENVENFLVCIHNVSQDIPYAILRVPMKATAQDVLAQALLKSRRMDNPNNFVLVEELGNPTDSHFTQRPLSDDENIYMIQANWKAIGRFVIKERSQVTPFPTRKQRFEKLGRGFSLSRPSLTGSISKTLSDPTTSKIHKKSDSGNTAHRFFKSRGNQSFGTYSTTRIQEREVHSEGETLSDDEAKETNIISTMSRLRRMSIKKLRSWKS</sequence>
<dbReference type="SMART" id="SM00314">
    <property type="entry name" value="RA"/>
    <property type="match status" value="2"/>
</dbReference>
<evidence type="ECO:0000256" key="2">
    <source>
        <dbReference type="PROSITE-ProRule" id="PRU00168"/>
    </source>
</evidence>
<dbReference type="InterPro" id="IPR046973">
    <property type="entry name" value="PLC-epsilon1_cat"/>
</dbReference>
<feature type="domain" description="C2" evidence="5">
    <location>
        <begin position="1393"/>
        <end position="1518"/>
    </location>
</feature>
<dbReference type="EC" id="3.1.4.11" evidence="3"/>
<dbReference type="SUPFAM" id="SSF49562">
    <property type="entry name" value="C2 domain (Calcium/lipid-binding domain, CaLB)"/>
    <property type="match status" value="1"/>
</dbReference>
<dbReference type="Pfam" id="PF00168">
    <property type="entry name" value="C2"/>
    <property type="match status" value="1"/>
</dbReference>
<name>A0A336M8P5_CULSO</name>
<dbReference type="GO" id="GO:0051209">
    <property type="term" value="P:release of sequestered calcium ion into cytosol"/>
    <property type="evidence" value="ECO:0007669"/>
    <property type="project" value="TreeGrafter"/>
</dbReference>
<dbReference type="InterPro" id="IPR036964">
    <property type="entry name" value="RASGEF_cat_dom_sf"/>
</dbReference>
<comment type="catalytic activity">
    <reaction evidence="3">
        <text>a 1,2-diacyl-sn-glycero-3-phospho-(1D-myo-inositol-4,5-bisphosphate) + H2O = 1D-myo-inositol 1,4,5-trisphosphate + a 1,2-diacyl-sn-glycerol + H(+)</text>
        <dbReference type="Rhea" id="RHEA:33179"/>
        <dbReference type="ChEBI" id="CHEBI:15377"/>
        <dbReference type="ChEBI" id="CHEBI:15378"/>
        <dbReference type="ChEBI" id="CHEBI:17815"/>
        <dbReference type="ChEBI" id="CHEBI:58456"/>
        <dbReference type="ChEBI" id="CHEBI:203600"/>
        <dbReference type="EC" id="3.1.4.11"/>
    </reaction>
</comment>
<dbReference type="OMA" id="RCIRAGY"/>
<dbReference type="InterPro" id="IPR015359">
    <property type="entry name" value="PLC_EF-hand-like"/>
</dbReference>
<feature type="compositionally biased region" description="Polar residues" evidence="4">
    <location>
        <begin position="1829"/>
        <end position="1843"/>
    </location>
</feature>
<dbReference type="InterPro" id="IPR000008">
    <property type="entry name" value="C2_dom"/>
</dbReference>
<dbReference type="FunFam" id="2.60.40.150:FF:000183">
    <property type="entry name" value="Phosphoinositide phospholipase C"/>
    <property type="match status" value="1"/>
</dbReference>
<accession>A0A336M8P5</accession>
<dbReference type="CDD" id="cd00275">
    <property type="entry name" value="C2_PLC_like"/>
    <property type="match status" value="1"/>
</dbReference>
<dbReference type="InterPro" id="IPR023578">
    <property type="entry name" value="Ras_GEF_dom_sf"/>
</dbReference>
<feature type="region of interest" description="Disordered" evidence="4">
    <location>
        <begin position="1829"/>
        <end position="1854"/>
    </location>
</feature>
<evidence type="ECO:0000256" key="4">
    <source>
        <dbReference type="SAM" id="MobiDB-lite"/>
    </source>
</evidence>
<evidence type="ECO:0000256" key="3">
    <source>
        <dbReference type="RuleBase" id="RU361133"/>
    </source>
</evidence>
<dbReference type="Pfam" id="PF09279">
    <property type="entry name" value="EF-hand_like"/>
    <property type="match status" value="1"/>
</dbReference>
<dbReference type="Gene3D" id="2.60.40.150">
    <property type="entry name" value="C2 domain"/>
    <property type="match status" value="1"/>
</dbReference>
<evidence type="ECO:0000259" key="5">
    <source>
        <dbReference type="PROSITE" id="PS50004"/>
    </source>
</evidence>
<dbReference type="GO" id="GO:0046488">
    <property type="term" value="P:phosphatidylinositol metabolic process"/>
    <property type="evidence" value="ECO:0007669"/>
    <property type="project" value="TreeGrafter"/>
</dbReference>
<dbReference type="Gene3D" id="1.10.840.10">
    <property type="entry name" value="Ras guanine-nucleotide exchange factors catalytic domain"/>
    <property type="match status" value="1"/>
</dbReference>
<proteinExistence type="predicted"/>
<dbReference type="SUPFAM" id="SSF47473">
    <property type="entry name" value="EF-hand"/>
    <property type="match status" value="1"/>
</dbReference>
<dbReference type="SMART" id="SM00149">
    <property type="entry name" value="PLCYc"/>
    <property type="match status" value="1"/>
</dbReference>
<feature type="region of interest" description="Disordered" evidence="4">
    <location>
        <begin position="1178"/>
        <end position="1197"/>
    </location>
</feature>
<dbReference type="GO" id="GO:0004435">
    <property type="term" value="F:phosphatidylinositol-4,5-bisphosphate phospholipase C activity"/>
    <property type="evidence" value="ECO:0007669"/>
    <property type="project" value="UniProtKB-EC"/>
</dbReference>
<keyword evidence="1" id="KW-0807">Transducer</keyword>
<feature type="domain" description="PI-PLC Y-box" evidence="6">
    <location>
        <begin position="1297"/>
        <end position="1387"/>
    </location>
</feature>
<dbReference type="GO" id="GO:0007186">
    <property type="term" value="P:G protein-coupled receptor signaling pathway"/>
    <property type="evidence" value="ECO:0007669"/>
    <property type="project" value="TreeGrafter"/>
</dbReference>
<dbReference type="InterPro" id="IPR000909">
    <property type="entry name" value="PLipase_C_PInositol-sp_X_dom"/>
</dbReference>
<evidence type="ECO:0000313" key="10">
    <source>
        <dbReference type="EMBL" id="SSX24727.1"/>
    </source>
</evidence>
<dbReference type="InterPro" id="IPR000159">
    <property type="entry name" value="RA_dom"/>
</dbReference>
<dbReference type="InterPro" id="IPR029071">
    <property type="entry name" value="Ubiquitin-like_domsf"/>
</dbReference>
<dbReference type="SUPFAM" id="SSF51695">
    <property type="entry name" value="PLC-like phosphodiesterases"/>
    <property type="match status" value="1"/>
</dbReference>
<dbReference type="InterPro" id="IPR001895">
    <property type="entry name" value="RASGEF_cat_dom"/>
</dbReference>
<keyword evidence="2" id="KW-0344">Guanine-nucleotide releasing factor</keyword>
<dbReference type="VEuPathDB" id="VectorBase:CSON011326"/>
<dbReference type="SMART" id="SM00147">
    <property type="entry name" value="RasGEF"/>
    <property type="match status" value="1"/>
</dbReference>
<dbReference type="GO" id="GO:0016042">
    <property type="term" value="P:lipid catabolic process"/>
    <property type="evidence" value="ECO:0007669"/>
    <property type="project" value="UniProtKB-KW"/>
</dbReference>
<dbReference type="PROSITE" id="PS50008">
    <property type="entry name" value="PIPLC_Y_DOMAIN"/>
    <property type="match status" value="1"/>
</dbReference>
<keyword evidence="3" id="KW-0443">Lipid metabolism</keyword>
<reference evidence="10" key="2">
    <citation type="submission" date="2018-07" db="EMBL/GenBank/DDBJ databases">
        <authorList>
            <person name="Quirk P.G."/>
            <person name="Krulwich T.A."/>
        </authorList>
    </citation>
    <scope>NUCLEOTIDE SEQUENCE</scope>
</reference>
<feature type="domain" description="Ras-associating" evidence="8">
    <location>
        <begin position="1721"/>
        <end position="1804"/>
    </location>
</feature>
<dbReference type="SMART" id="SM00148">
    <property type="entry name" value="PLCXc"/>
    <property type="match status" value="1"/>
</dbReference>
<dbReference type="InterPro" id="IPR001711">
    <property type="entry name" value="PLipase_C_Pinositol-sp_Y"/>
</dbReference>
<dbReference type="Gene3D" id="3.20.20.190">
    <property type="entry name" value="Phosphatidylinositol (PI) phosphodiesterase"/>
    <property type="match status" value="1"/>
</dbReference>
<dbReference type="PANTHER" id="PTHR10336:SF6">
    <property type="entry name" value="1-PHOSPHATIDYLINOSITOL 4,5-BISPHOSPHATE PHOSPHODIESTERASE EPSILON-1"/>
    <property type="match status" value="1"/>
</dbReference>
<gene>
    <name evidence="10" type="primary">CSON011326</name>
</gene>
<dbReference type="PRINTS" id="PR00390">
    <property type="entry name" value="PHPHLIPASEC"/>
</dbReference>
<dbReference type="GO" id="GO:0005085">
    <property type="term" value="F:guanyl-nucleotide exchange factor activity"/>
    <property type="evidence" value="ECO:0007669"/>
    <property type="project" value="UniProtKB-KW"/>
</dbReference>